<sequence length="64" mass="7120">MAVSANQGVVISTLKAEMESVSPQHLNLDIVGINLKMTTISSWFTFARMCRFCMTELDSELPEP</sequence>
<comment type="caution">
    <text evidence="1">The sequence shown here is derived from an EMBL/GenBank/DDBJ whole genome shotgun (WGS) entry which is preliminary data.</text>
</comment>
<gene>
    <name evidence="1" type="ORF">BGAL_0276g00010</name>
</gene>
<evidence type="ECO:0000313" key="2">
    <source>
        <dbReference type="Proteomes" id="UP000308671"/>
    </source>
</evidence>
<name>A0A4S8QRY5_9HELO</name>
<accession>A0A4S8QRY5</accession>
<proteinExistence type="predicted"/>
<dbReference type="OrthoDB" id="406838at2759"/>
<organism evidence="1 2">
    <name type="scientific">Botrytis galanthina</name>
    <dbReference type="NCBI Taxonomy" id="278940"/>
    <lineage>
        <taxon>Eukaryota</taxon>
        <taxon>Fungi</taxon>
        <taxon>Dikarya</taxon>
        <taxon>Ascomycota</taxon>
        <taxon>Pezizomycotina</taxon>
        <taxon>Leotiomycetes</taxon>
        <taxon>Helotiales</taxon>
        <taxon>Sclerotiniaceae</taxon>
        <taxon>Botrytis</taxon>
    </lineage>
</organism>
<evidence type="ECO:0000313" key="1">
    <source>
        <dbReference type="EMBL" id="THV47963.1"/>
    </source>
</evidence>
<dbReference type="AlphaFoldDB" id="A0A4S8QRY5"/>
<keyword evidence="2" id="KW-1185">Reference proteome</keyword>
<dbReference type="EMBL" id="PQXL01000276">
    <property type="protein sequence ID" value="THV47963.1"/>
    <property type="molecule type" value="Genomic_DNA"/>
</dbReference>
<protein>
    <submittedName>
        <fullName evidence="1">Uncharacterized protein</fullName>
    </submittedName>
</protein>
<reference evidence="1 2" key="1">
    <citation type="submission" date="2017-12" db="EMBL/GenBank/DDBJ databases">
        <title>Comparative genomics of Botrytis spp.</title>
        <authorList>
            <person name="Valero-Jimenez C.A."/>
            <person name="Tapia P."/>
            <person name="Veloso J."/>
            <person name="Silva-Moreno E."/>
            <person name="Staats M."/>
            <person name="Valdes J.H."/>
            <person name="Van Kan J.A.L."/>
        </authorList>
    </citation>
    <scope>NUCLEOTIDE SEQUENCE [LARGE SCALE GENOMIC DNA]</scope>
    <source>
        <strain evidence="1 2">MUCL435</strain>
    </source>
</reference>
<dbReference type="Proteomes" id="UP000308671">
    <property type="component" value="Unassembled WGS sequence"/>
</dbReference>